<dbReference type="InterPro" id="IPR002347">
    <property type="entry name" value="SDR_fam"/>
</dbReference>
<keyword evidence="3" id="KW-0560">Oxidoreductase</keyword>
<organism evidence="3 4">
    <name type="scientific">Prauserella sediminis</name>
    <dbReference type="NCBI Taxonomy" id="577680"/>
    <lineage>
        <taxon>Bacteria</taxon>
        <taxon>Bacillati</taxon>
        <taxon>Actinomycetota</taxon>
        <taxon>Actinomycetes</taxon>
        <taxon>Pseudonocardiales</taxon>
        <taxon>Pseudonocardiaceae</taxon>
        <taxon>Prauserella</taxon>
        <taxon>Prauserella salsuginis group</taxon>
    </lineage>
</organism>
<reference evidence="3 4" key="1">
    <citation type="submission" date="2020-08" db="EMBL/GenBank/DDBJ databases">
        <title>Sequencing the genomes of 1000 actinobacteria strains.</title>
        <authorList>
            <person name="Klenk H.-P."/>
        </authorList>
    </citation>
    <scope>NUCLEOTIDE SEQUENCE [LARGE SCALE GENOMIC DNA]</scope>
    <source>
        <strain evidence="3 4">DSM 45267</strain>
    </source>
</reference>
<dbReference type="SUPFAM" id="SSF51735">
    <property type="entry name" value="NAD(P)-binding Rossmann-fold domains"/>
    <property type="match status" value="1"/>
</dbReference>
<protein>
    <submittedName>
        <fullName evidence="3">3-oxoacyl-[acyl-carrier protein] reductase</fullName>
        <ecNumber evidence="3">1.1.1.100</ecNumber>
    </submittedName>
</protein>
<keyword evidence="4" id="KW-1185">Reference proteome</keyword>
<dbReference type="Gene3D" id="3.40.50.720">
    <property type="entry name" value="NAD(P)-binding Rossmann-like Domain"/>
    <property type="match status" value="1"/>
</dbReference>
<evidence type="ECO:0000256" key="1">
    <source>
        <dbReference type="ARBA" id="ARBA00006484"/>
    </source>
</evidence>
<name>A0A839XTW1_9PSEU</name>
<dbReference type="CDD" id="cd05233">
    <property type="entry name" value="SDR_c"/>
    <property type="match status" value="1"/>
</dbReference>
<gene>
    <name evidence="3" type="ORF">FB384_002907</name>
</gene>
<evidence type="ECO:0000259" key="2">
    <source>
        <dbReference type="SMART" id="SM00822"/>
    </source>
</evidence>
<dbReference type="PANTHER" id="PTHR42760">
    <property type="entry name" value="SHORT-CHAIN DEHYDROGENASES/REDUCTASES FAMILY MEMBER"/>
    <property type="match status" value="1"/>
</dbReference>
<evidence type="ECO:0000313" key="3">
    <source>
        <dbReference type="EMBL" id="MBB3664003.1"/>
    </source>
</evidence>
<dbReference type="InterPro" id="IPR036291">
    <property type="entry name" value="NAD(P)-bd_dom_sf"/>
</dbReference>
<sequence>MYVVTGGGTGIGRAVALSLHHRGEAVLVAGRRRAPLDDVVARTGGAVTAVSCDLATPDGARTLAAQVAGRVDGLVHCAGGNPAIGTPEAATLDAEADLLRDTLDSNLTSAALAVSALSGHLAAGSAIVLFGSIAAEHGVGFYGPAKAAVSSYALGLAAALGPRGIRVNCISPGYIADTEFFAGTMTPEREEELRAATTLGRTGVPDDVVGLTEFLLSSRAQHVTGQNLHVDGGSHPTR</sequence>
<dbReference type="PANTHER" id="PTHR42760:SF40">
    <property type="entry name" value="3-OXOACYL-[ACYL-CARRIER-PROTEIN] REDUCTASE, CHLOROPLASTIC"/>
    <property type="match status" value="1"/>
</dbReference>
<dbReference type="InterPro" id="IPR057326">
    <property type="entry name" value="KR_dom"/>
</dbReference>
<dbReference type="GO" id="GO:0004316">
    <property type="term" value="F:3-oxoacyl-[acyl-carrier-protein] reductase (NADPH) activity"/>
    <property type="evidence" value="ECO:0007669"/>
    <property type="project" value="UniProtKB-EC"/>
</dbReference>
<dbReference type="EC" id="1.1.1.100" evidence="3"/>
<evidence type="ECO:0000313" key="4">
    <source>
        <dbReference type="Proteomes" id="UP000564573"/>
    </source>
</evidence>
<dbReference type="PRINTS" id="PR00081">
    <property type="entry name" value="GDHRDH"/>
</dbReference>
<dbReference type="RefSeq" id="WP_183783466.1">
    <property type="nucleotide sequence ID" value="NZ_JACIBS010000001.1"/>
</dbReference>
<dbReference type="AlphaFoldDB" id="A0A839XTW1"/>
<dbReference type="GO" id="GO:0030497">
    <property type="term" value="P:fatty acid elongation"/>
    <property type="evidence" value="ECO:0007669"/>
    <property type="project" value="TreeGrafter"/>
</dbReference>
<dbReference type="SMART" id="SM00822">
    <property type="entry name" value="PKS_KR"/>
    <property type="match status" value="1"/>
</dbReference>
<dbReference type="EMBL" id="JACIBS010000001">
    <property type="protein sequence ID" value="MBB3664003.1"/>
    <property type="molecule type" value="Genomic_DNA"/>
</dbReference>
<dbReference type="Pfam" id="PF13561">
    <property type="entry name" value="adh_short_C2"/>
    <property type="match status" value="1"/>
</dbReference>
<feature type="domain" description="Ketoreductase" evidence="2">
    <location>
        <begin position="2"/>
        <end position="178"/>
    </location>
</feature>
<accession>A0A839XTW1</accession>
<dbReference type="Proteomes" id="UP000564573">
    <property type="component" value="Unassembled WGS sequence"/>
</dbReference>
<comment type="similarity">
    <text evidence="1">Belongs to the short-chain dehydrogenases/reductases (SDR) family.</text>
</comment>
<comment type="caution">
    <text evidence="3">The sequence shown here is derived from an EMBL/GenBank/DDBJ whole genome shotgun (WGS) entry which is preliminary data.</text>
</comment>
<proteinExistence type="inferred from homology"/>